<evidence type="ECO:0000256" key="6">
    <source>
        <dbReference type="PROSITE-ProRule" id="PRU00076"/>
    </source>
</evidence>
<keyword evidence="4 6" id="KW-1015">Disulfide bond</keyword>
<feature type="compositionally biased region" description="Polar residues" evidence="7">
    <location>
        <begin position="439"/>
        <end position="455"/>
    </location>
</feature>
<dbReference type="InterPro" id="IPR000152">
    <property type="entry name" value="EGF-type_Asp/Asn_hydroxyl_site"/>
</dbReference>
<feature type="disulfide bond" evidence="6">
    <location>
        <begin position="188"/>
        <end position="197"/>
    </location>
</feature>
<keyword evidence="2 8" id="KW-0732">Signal</keyword>
<evidence type="ECO:0000313" key="11">
    <source>
        <dbReference type="EMBL" id="CAF3571996.1"/>
    </source>
</evidence>
<dbReference type="Pfam" id="PF00008">
    <property type="entry name" value="EGF"/>
    <property type="match status" value="1"/>
</dbReference>
<keyword evidence="5" id="KW-0325">Glycoprotein</keyword>
<dbReference type="PROSITE" id="PS00022">
    <property type="entry name" value="EGF_1"/>
    <property type="match status" value="1"/>
</dbReference>
<feature type="domain" description="EGF-like" evidence="9">
    <location>
        <begin position="161"/>
        <end position="198"/>
    </location>
</feature>
<dbReference type="InterPro" id="IPR016186">
    <property type="entry name" value="C-type_lectin-like/link_sf"/>
</dbReference>
<dbReference type="PROSITE" id="PS00010">
    <property type="entry name" value="ASX_HYDROXYL"/>
    <property type="match status" value="1"/>
</dbReference>
<dbReference type="PANTHER" id="PTHR12916:SF4">
    <property type="entry name" value="UNINFLATABLE, ISOFORM C"/>
    <property type="match status" value="1"/>
</dbReference>
<dbReference type="InterPro" id="IPR000742">
    <property type="entry name" value="EGF"/>
</dbReference>
<evidence type="ECO:0000256" key="7">
    <source>
        <dbReference type="SAM" id="MobiDB-lite"/>
    </source>
</evidence>
<dbReference type="PROSITE" id="PS50026">
    <property type="entry name" value="EGF_3"/>
    <property type="match status" value="2"/>
</dbReference>
<evidence type="ECO:0000256" key="2">
    <source>
        <dbReference type="ARBA" id="ARBA00022729"/>
    </source>
</evidence>
<dbReference type="Gene3D" id="2.10.25.10">
    <property type="entry name" value="Laminin"/>
    <property type="match status" value="2"/>
</dbReference>
<dbReference type="SUPFAM" id="SSF57196">
    <property type="entry name" value="EGF/Laminin"/>
    <property type="match status" value="2"/>
</dbReference>
<protein>
    <recommendedName>
        <fullName evidence="9">EGF-like domain-containing protein</fullName>
    </recommendedName>
</protein>
<sequence>MNFILFGSFLLIIINYGEATTCPTGYNVITQGCYKVINGTGGGSWNYAREYCYNDSSVLLKNETVPNATTHLLALEVLTEKNSLFYWMAAYGLHSQFWIDGTVSLSTWEWSGQSITWYFEASQRAVVGNGTNYKLVYNSTQQGYQIADDIQNSRLFFICEYQVPCINSTTCQPNGQCYLNLGQELCICNPGYTGVSCETEVDNCLSAPCQHDGVCIDAINNYTCDCSSTFYTGPNCDIELPDATEHKRSTAFWTNFGLVMFVIAILTISDLPWHNISTSMGCSNYNFNIFGKKNIEESTNEMDVYPSESTAYNADNGGKKKSVNDGVTVMKGKNYNVMNTVWNPDYANFQTPRNPQYNGYFSPDQNTVPSITQIQSHAINAASKQKPIEDKRIYAVDINDSTATTTTRTTTPRDPADTMVSWTQQLQEQLRNKKARETSAASTKQLIHSANSNDN</sequence>
<dbReference type="Gene3D" id="3.10.100.10">
    <property type="entry name" value="Mannose-Binding Protein A, subunit A"/>
    <property type="match status" value="1"/>
</dbReference>
<evidence type="ECO:0000313" key="12">
    <source>
        <dbReference type="Proteomes" id="UP000663860"/>
    </source>
</evidence>
<feature type="chain" id="PRO_5036227103" description="EGF-like domain-containing protein" evidence="8">
    <location>
        <begin position="20"/>
        <end position="455"/>
    </location>
</feature>
<dbReference type="InterPro" id="IPR016187">
    <property type="entry name" value="CTDL_fold"/>
</dbReference>
<dbReference type="InterPro" id="IPR018097">
    <property type="entry name" value="EGF_Ca-bd_CS"/>
</dbReference>
<evidence type="ECO:0000256" key="3">
    <source>
        <dbReference type="ARBA" id="ARBA00022737"/>
    </source>
</evidence>
<evidence type="ECO:0000256" key="1">
    <source>
        <dbReference type="ARBA" id="ARBA00022536"/>
    </source>
</evidence>
<dbReference type="Proteomes" id="UP000663868">
    <property type="component" value="Unassembled WGS sequence"/>
</dbReference>
<dbReference type="CDD" id="cd00053">
    <property type="entry name" value="EGF"/>
    <property type="match status" value="1"/>
</dbReference>
<gene>
    <name evidence="10" type="ORF">IZO911_LOCUS32990</name>
    <name evidence="11" type="ORF">KXQ929_LOCUS3681</name>
</gene>
<dbReference type="EMBL" id="CAJOBB010000121">
    <property type="protein sequence ID" value="CAF3571996.1"/>
    <property type="molecule type" value="Genomic_DNA"/>
</dbReference>
<reference evidence="10" key="1">
    <citation type="submission" date="2021-02" db="EMBL/GenBank/DDBJ databases">
        <authorList>
            <person name="Nowell W R."/>
        </authorList>
    </citation>
    <scope>NUCLEOTIDE SEQUENCE</scope>
</reference>
<evidence type="ECO:0000259" key="9">
    <source>
        <dbReference type="PROSITE" id="PS50026"/>
    </source>
</evidence>
<feature type="region of interest" description="Disordered" evidence="7">
    <location>
        <begin position="431"/>
        <end position="455"/>
    </location>
</feature>
<dbReference type="CDD" id="cd00054">
    <property type="entry name" value="EGF_CA"/>
    <property type="match status" value="1"/>
</dbReference>
<keyword evidence="1 6" id="KW-0245">EGF-like domain</keyword>
<name>A0A815C2Z9_9BILA</name>
<dbReference type="SUPFAM" id="SSF56436">
    <property type="entry name" value="C-type lectin-like"/>
    <property type="match status" value="1"/>
</dbReference>
<organism evidence="10 12">
    <name type="scientific">Adineta steineri</name>
    <dbReference type="NCBI Taxonomy" id="433720"/>
    <lineage>
        <taxon>Eukaryota</taxon>
        <taxon>Metazoa</taxon>
        <taxon>Spiralia</taxon>
        <taxon>Gnathifera</taxon>
        <taxon>Rotifera</taxon>
        <taxon>Eurotatoria</taxon>
        <taxon>Bdelloidea</taxon>
        <taxon>Adinetida</taxon>
        <taxon>Adinetidae</taxon>
        <taxon>Adineta</taxon>
    </lineage>
</organism>
<comment type="caution">
    <text evidence="6">Lacks conserved residue(s) required for the propagation of feature annotation.</text>
</comment>
<dbReference type="InterPro" id="IPR001881">
    <property type="entry name" value="EGF-like_Ca-bd_dom"/>
</dbReference>
<dbReference type="SMART" id="SM00181">
    <property type="entry name" value="EGF"/>
    <property type="match status" value="2"/>
</dbReference>
<dbReference type="GO" id="GO:0005509">
    <property type="term" value="F:calcium ion binding"/>
    <property type="evidence" value="ECO:0007669"/>
    <property type="project" value="InterPro"/>
</dbReference>
<dbReference type="PANTHER" id="PTHR12916">
    <property type="entry name" value="CYTOCHROME C OXIDASE POLYPEPTIDE VIC-2"/>
    <property type="match status" value="1"/>
</dbReference>
<dbReference type="FunFam" id="2.10.25.10:FF:000472">
    <property type="entry name" value="Uncharacterized protein, isoform A"/>
    <property type="match status" value="1"/>
</dbReference>
<evidence type="ECO:0000256" key="4">
    <source>
        <dbReference type="ARBA" id="ARBA00023157"/>
    </source>
</evidence>
<keyword evidence="3" id="KW-0677">Repeat</keyword>
<dbReference type="SMART" id="SM00179">
    <property type="entry name" value="EGF_CA"/>
    <property type="match status" value="1"/>
</dbReference>
<dbReference type="Proteomes" id="UP000663860">
    <property type="component" value="Unassembled WGS sequence"/>
</dbReference>
<evidence type="ECO:0000256" key="5">
    <source>
        <dbReference type="ARBA" id="ARBA00023180"/>
    </source>
</evidence>
<evidence type="ECO:0000313" key="10">
    <source>
        <dbReference type="EMBL" id="CAF1281433.1"/>
    </source>
</evidence>
<accession>A0A815C2Z9</accession>
<feature type="domain" description="EGF-like" evidence="9">
    <location>
        <begin position="200"/>
        <end position="237"/>
    </location>
</feature>
<dbReference type="CDD" id="cd00037">
    <property type="entry name" value="CLECT"/>
    <property type="match status" value="1"/>
</dbReference>
<dbReference type="PROSITE" id="PS01187">
    <property type="entry name" value="EGF_CA"/>
    <property type="match status" value="1"/>
</dbReference>
<feature type="signal peptide" evidence="8">
    <location>
        <begin position="1"/>
        <end position="19"/>
    </location>
</feature>
<proteinExistence type="predicted"/>
<dbReference type="AlphaFoldDB" id="A0A815C2Z9"/>
<dbReference type="PROSITE" id="PS01186">
    <property type="entry name" value="EGF_2"/>
    <property type="match status" value="1"/>
</dbReference>
<dbReference type="EMBL" id="CAJNOE010000589">
    <property type="protein sequence ID" value="CAF1281433.1"/>
    <property type="molecule type" value="Genomic_DNA"/>
</dbReference>
<evidence type="ECO:0000256" key="8">
    <source>
        <dbReference type="SAM" id="SignalP"/>
    </source>
</evidence>
<comment type="caution">
    <text evidence="10">The sequence shown here is derived from an EMBL/GenBank/DDBJ whole genome shotgun (WGS) entry which is preliminary data.</text>
</comment>